<name>K5DEU6_RHOBT</name>
<accession>K5DEU6</accession>
<evidence type="ECO:0000313" key="1">
    <source>
        <dbReference type="EMBL" id="EKK01349.1"/>
    </source>
</evidence>
<comment type="caution">
    <text evidence="1">The sequence shown here is derived from an EMBL/GenBank/DDBJ whole genome shotgun (WGS) entry which is preliminary data.</text>
</comment>
<organism evidence="1 2">
    <name type="scientific">Rhodopirellula baltica SH28</name>
    <dbReference type="NCBI Taxonomy" id="993517"/>
    <lineage>
        <taxon>Bacteria</taxon>
        <taxon>Pseudomonadati</taxon>
        <taxon>Planctomycetota</taxon>
        <taxon>Planctomycetia</taxon>
        <taxon>Pirellulales</taxon>
        <taxon>Pirellulaceae</taxon>
        <taxon>Rhodopirellula</taxon>
    </lineage>
</organism>
<dbReference type="AlphaFoldDB" id="K5DEU6"/>
<dbReference type="EMBL" id="AMCW01000098">
    <property type="protein sequence ID" value="EKK01349.1"/>
    <property type="molecule type" value="Genomic_DNA"/>
</dbReference>
<sequence length="82" mass="9181">MNAMNHKACFGKMVPDQIGVGERVGKVFSVRIDNPAGMMRSRPNIETDVKQWDDCRKCSEFESCYQLCMAKIALDATVAAKH</sequence>
<dbReference type="Proteomes" id="UP000007993">
    <property type="component" value="Unassembled WGS sequence"/>
</dbReference>
<reference evidence="1 2" key="1">
    <citation type="journal article" date="2013" name="Mar. Genomics">
        <title>Expression of sulfatases in Rhodopirellula baltica and the diversity of sulfatases in the genus Rhodopirellula.</title>
        <authorList>
            <person name="Wegner C.E."/>
            <person name="Richter-Heitmann T."/>
            <person name="Klindworth A."/>
            <person name="Klockow C."/>
            <person name="Richter M."/>
            <person name="Achstetter T."/>
            <person name="Glockner F.O."/>
            <person name="Harder J."/>
        </authorList>
    </citation>
    <scope>NUCLEOTIDE SEQUENCE [LARGE SCALE GENOMIC DNA]</scope>
    <source>
        <strain evidence="1 2">SH28</strain>
    </source>
</reference>
<dbReference type="PATRIC" id="fig|993517.3.peg.3536"/>
<gene>
    <name evidence="1" type="ORF">RBSH_03258</name>
</gene>
<evidence type="ECO:0000313" key="2">
    <source>
        <dbReference type="Proteomes" id="UP000007993"/>
    </source>
</evidence>
<proteinExistence type="predicted"/>
<protein>
    <submittedName>
        <fullName evidence="1">Uncharacterized protein</fullName>
    </submittedName>
</protein>